<comment type="catalytic activity">
    <reaction evidence="4">
        <text>chorismate = 3-[(1-carboxyvinyl)-oxy]benzoate + H2O</text>
        <dbReference type="Rhea" id="RHEA:40051"/>
        <dbReference type="ChEBI" id="CHEBI:15377"/>
        <dbReference type="ChEBI" id="CHEBI:29748"/>
        <dbReference type="ChEBI" id="CHEBI:76981"/>
        <dbReference type="EC" id="4.2.1.151"/>
    </reaction>
</comment>
<keyword evidence="3 4" id="KW-0456">Lyase</keyword>
<dbReference type="Pfam" id="PF02621">
    <property type="entry name" value="VitK2_biosynth"/>
    <property type="match status" value="1"/>
</dbReference>
<dbReference type="UniPathway" id="UPA00079"/>
<dbReference type="InterPro" id="IPR003773">
    <property type="entry name" value="Menaquinone_biosynth"/>
</dbReference>
<sequence length="267" mass="30488">MRLGYIDYLNCHPFYHHMFEKEPLENVAITAGHPSTLNRMMKDGDLDMSPISAGFFPEIMDRASLSGDFCLSSVGYVRSVILASKAPIEELDGKKVGLSRASRTSAALLKILFQKYYRIRPQYVPAPPGLQLDGLQAQLVIGNEALKKFAHPPPYIYDLGDLWLRKTTYPVVFAVFAAKKDALEKRGDEIRAIRRSFERSLSFFKDRKQEVVASAKKKYPDIAFDISMYYDLLRFEFTDELKKALHFYFLSGAECGLFKPVSHVEFF</sequence>
<evidence type="ECO:0000313" key="5">
    <source>
        <dbReference type="EMBL" id="VEN74201.1"/>
    </source>
</evidence>
<dbReference type="HAMAP" id="MF_00995">
    <property type="entry name" value="MqnA"/>
    <property type="match status" value="1"/>
</dbReference>
<dbReference type="GO" id="GO:0016836">
    <property type="term" value="F:hydro-lyase activity"/>
    <property type="evidence" value="ECO:0007669"/>
    <property type="project" value="UniProtKB-UniRule"/>
</dbReference>
<dbReference type="Gene3D" id="3.40.190.10">
    <property type="entry name" value="Periplasmic binding protein-like II"/>
    <property type="match status" value="2"/>
</dbReference>
<gene>
    <name evidence="4 5" type="primary">mqnA</name>
    <name evidence="5" type="ORF">EPICR_30134</name>
</gene>
<keyword evidence="2 4" id="KW-0474">Menaquinone biosynthesis</keyword>
<dbReference type="PANTHER" id="PTHR37690">
    <property type="entry name" value="CHORISMATE DEHYDRATASE"/>
    <property type="match status" value="1"/>
</dbReference>
<comment type="function">
    <text evidence="4">Catalyzes the dehydration of chorismate into 3-[(1-carboxyvinyl)oxy]benzoate, a step in the biosynthesis of menaquinone (MK, vitamin K2).</text>
</comment>
<dbReference type="EMBL" id="CAACVI010000023">
    <property type="protein sequence ID" value="VEN74201.1"/>
    <property type="molecule type" value="Genomic_DNA"/>
</dbReference>
<reference evidence="5" key="1">
    <citation type="submission" date="2019-01" db="EMBL/GenBank/DDBJ databases">
        <authorList>
            <consortium name="Genoscope - CEA"/>
            <person name="William W."/>
        </authorList>
    </citation>
    <scope>NUCLEOTIDE SEQUENCE</scope>
    <source>
        <strain evidence="5">CR-1</strain>
    </source>
</reference>
<dbReference type="InterPro" id="IPR030868">
    <property type="entry name" value="MqnA"/>
</dbReference>
<dbReference type="EC" id="4.2.1.151" evidence="4"/>
<accession>A0A484HLP9</accession>
<dbReference type="SUPFAM" id="SSF53850">
    <property type="entry name" value="Periplasmic binding protein-like II"/>
    <property type="match status" value="1"/>
</dbReference>
<comment type="pathway">
    <text evidence="1 4">Quinol/quinone metabolism; menaquinone biosynthesis.</text>
</comment>
<protein>
    <recommendedName>
        <fullName evidence="4">Chorismate dehydratase</fullName>
        <ecNumber evidence="4">4.2.1.151</ecNumber>
    </recommendedName>
    <alternativeName>
        <fullName evidence="4">Menaquinone biosynthetic enzyme MqnA</fullName>
    </alternativeName>
</protein>
<dbReference type="PANTHER" id="PTHR37690:SF1">
    <property type="entry name" value="CHORISMATE DEHYDRATASE"/>
    <property type="match status" value="1"/>
</dbReference>
<dbReference type="GO" id="GO:0009234">
    <property type="term" value="P:menaquinone biosynthetic process"/>
    <property type="evidence" value="ECO:0007669"/>
    <property type="project" value="UniProtKB-UniRule"/>
</dbReference>
<comment type="similarity">
    <text evidence="4">Belongs to the MqnA/MqnD family. MqnA subfamily.</text>
</comment>
<name>A0A484HLP9_9BACT</name>
<evidence type="ECO:0000256" key="1">
    <source>
        <dbReference type="ARBA" id="ARBA00004863"/>
    </source>
</evidence>
<dbReference type="CDD" id="cd13634">
    <property type="entry name" value="PBP2_Sco4506"/>
    <property type="match status" value="1"/>
</dbReference>
<organism evidence="5">
    <name type="scientific">uncultured Desulfobacteraceae bacterium</name>
    <dbReference type="NCBI Taxonomy" id="218296"/>
    <lineage>
        <taxon>Bacteria</taxon>
        <taxon>Pseudomonadati</taxon>
        <taxon>Thermodesulfobacteriota</taxon>
        <taxon>Desulfobacteria</taxon>
        <taxon>Desulfobacterales</taxon>
        <taxon>Desulfobacteraceae</taxon>
        <taxon>environmental samples</taxon>
    </lineage>
</organism>
<evidence type="ECO:0000256" key="3">
    <source>
        <dbReference type="ARBA" id="ARBA00023239"/>
    </source>
</evidence>
<dbReference type="AlphaFoldDB" id="A0A484HLP9"/>
<evidence type="ECO:0000256" key="4">
    <source>
        <dbReference type="HAMAP-Rule" id="MF_00995"/>
    </source>
</evidence>
<proteinExistence type="inferred from homology"/>
<evidence type="ECO:0000256" key="2">
    <source>
        <dbReference type="ARBA" id="ARBA00022428"/>
    </source>
</evidence>